<dbReference type="EMBL" id="BSOE01000030">
    <property type="protein sequence ID" value="GLR04388.1"/>
    <property type="molecule type" value="Genomic_DNA"/>
</dbReference>
<dbReference type="RefSeq" id="WP_045402124.1">
    <property type="nucleotide sequence ID" value="NZ_BBLD01000047.1"/>
</dbReference>
<organism evidence="1 2">
    <name type="scientific">Vibrio hyugaensis</name>
    <dbReference type="NCBI Taxonomy" id="1534743"/>
    <lineage>
        <taxon>Bacteria</taxon>
        <taxon>Pseudomonadati</taxon>
        <taxon>Pseudomonadota</taxon>
        <taxon>Gammaproteobacteria</taxon>
        <taxon>Vibrionales</taxon>
        <taxon>Vibrionaceae</taxon>
        <taxon>Vibrio</taxon>
    </lineage>
</organism>
<keyword evidence="2" id="KW-1185">Reference proteome</keyword>
<gene>
    <name evidence="1" type="ORF">GCM10007906_19760</name>
</gene>
<proteinExistence type="predicted"/>
<evidence type="ECO:0008006" key="3">
    <source>
        <dbReference type="Google" id="ProtNLM"/>
    </source>
</evidence>
<protein>
    <recommendedName>
        <fullName evidence="3">His-Xaa-Ser system protein HxsD</fullName>
    </recommendedName>
</protein>
<accession>A0ABQ5Y1X2</accession>
<dbReference type="Proteomes" id="UP001156669">
    <property type="component" value="Unassembled WGS sequence"/>
</dbReference>
<evidence type="ECO:0000313" key="2">
    <source>
        <dbReference type="Proteomes" id="UP001156669"/>
    </source>
</evidence>
<evidence type="ECO:0000313" key="1">
    <source>
        <dbReference type="EMBL" id="GLR04388.1"/>
    </source>
</evidence>
<name>A0ABQ5Y1X2_9VIBR</name>
<comment type="caution">
    <text evidence="1">The sequence shown here is derived from an EMBL/GenBank/DDBJ whole genome shotgun (WGS) entry which is preliminary data.</text>
</comment>
<reference evidence="2" key="1">
    <citation type="journal article" date="2019" name="Int. J. Syst. Evol. Microbiol.">
        <title>The Global Catalogue of Microorganisms (GCM) 10K type strain sequencing project: providing services to taxonomists for standard genome sequencing and annotation.</title>
        <authorList>
            <consortium name="The Broad Institute Genomics Platform"/>
            <consortium name="The Broad Institute Genome Sequencing Center for Infectious Disease"/>
            <person name="Wu L."/>
            <person name="Ma J."/>
        </authorList>
    </citation>
    <scope>NUCLEOTIDE SEQUENCE [LARGE SCALE GENOMIC DNA]</scope>
    <source>
        <strain evidence="2">NBRC 110633</strain>
    </source>
</reference>
<sequence>MSSIEFEDIWVYRNDDTQKCFLWAVESNTHKHHKLESNIQPAYVTGSHEVFFSSNLKKFVFSLVAETEVEAKNYRGHIEDLVIKCSSINAFDRDLDKKNAIKLSALIAS</sequence>